<dbReference type="SUPFAM" id="SSF56112">
    <property type="entry name" value="Protein kinase-like (PK-like)"/>
    <property type="match status" value="1"/>
</dbReference>
<feature type="domain" description="Protein kinase" evidence="1">
    <location>
        <begin position="1"/>
        <end position="38"/>
    </location>
</feature>
<dbReference type="Proteomes" id="UP000547209">
    <property type="component" value="Unassembled WGS sequence"/>
</dbReference>
<keyword evidence="2" id="KW-0808">Transferase</keyword>
<dbReference type="GO" id="GO:0004672">
    <property type="term" value="F:protein kinase activity"/>
    <property type="evidence" value="ECO:0007669"/>
    <property type="project" value="InterPro"/>
</dbReference>
<proteinExistence type="predicted"/>
<dbReference type="Gene3D" id="3.90.1200.10">
    <property type="match status" value="1"/>
</dbReference>
<dbReference type="RefSeq" id="WP_185142935.1">
    <property type="nucleotide sequence ID" value="NZ_JACJVP010000021.1"/>
</dbReference>
<dbReference type="PROSITE" id="PS50011">
    <property type="entry name" value="PROTEIN_KINASE_DOM"/>
    <property type="match status" value="1"/>
</dbReference>
<sequence>MAELRESKAGWVHRDLWRNNLPVEDDDVTALLDFARCL</sequence>
<keyword evidence="3" id="KW-1185">Reference proteome</keyword>
<dbReference type="EMBL" id="JACJVP010000021">
    <property type="protein sequence ID" value="MBB6671452.1"/>
    <property type="molecule type" value="Genomic_DNA"/>
</dbReference>
<reference evidence="2 3" key="1">
    <citation type="submission" date="2020-08" db="EMBL/GenBank/DDBJ databases">
        <title>Cohnella phylogeny.</title>
        <authorList>
            <person name="Dunlap C."/>
        </authorList>
    </citation>
    <scope>NUCLEOTIDE SEQUENCE [LARGE SCALE GENOMIC DNA]</scope>
    <source>
        <strain evidence="2 3">DSM 28246</strain>
    </source>
</reference>
<dbReference type="InterPro" id="IPR011009">
    <property type="entry name" value="Kinase-like_dom_sf"/>
</dbReference>
<evidence type="ECO:0000313" key="2">
    <source>
        <dbReference type="EMBL" id="MBB6671452.1"/>
    </source>
</evidence>
<gene>
    <name evidence="2" type="ORF">H7C19_12250</name>
</gene>
<dbReference type="GO" id="GO:0005524">
    <property type="term" value="F:ATP binding"/>
    <property type="evidence" value="ECO:0007669"/>
    <property type="project" value="InterPro"/>
</dbReference>
<name>A0A7X0VEX7_9BACL</name>
<comment type="caution">
    <text evidence="2">The sequence shown here is derived from an EMBL/GenBank/DDBJ whole genome shotgun (WGS) entry which is preliminary data.</text>
</comment>
<evidence type="ECO:0000313" key="3">
    <source>
        <dbReference type="Proteomes" id="UP000547209"/>
    </source>
</evidence>
<evidence type="ECO:0000259" key="1">
    <source>
        <dbReference type="PROSITE" id="PS50011"/>
    </source>
</evidence>
<protein>
    <submittedName>
        <fullName evidence="2">Phosphotransferase</fullName>
    </submittedName>
</protein>
<accession>A0A7X0VEX7</accession>
<organism evidence="2 3">
    <name type="scientific">Cohnella nanjingensis</name>
    <dbReference type="NCBI Taxonomy" id="1387779"/>
    <lineage>
        <taxon>Bacteria</taxon>
        <taxon>Bacillati</taxon>
        <taxon>Bacillota</taxon>
        <taxon>Bacilli</taxon>
        <taxon>Bacillales</taxon>
        <taxon>Paenibacillaceae</taxon>
        <taxon>Cohnella</taxon>
    </lineage>
</organism>
<dbReference type="Pfam" id="PF01636">
    <property type="entry name" value="APH"/>
    <property type="match status" value="1"/>
</dbReference>
<dbReference type="AlphaFoldDB" id="A0A7X0VEX7"/>
<dbReference type="InterPro" id="IPR002575">
    <property type="entry name" value="Aminoglycoside_PTrfase"/>
</dbReference>
<dbReference type="InterPro" id="IPR000719">
    <property type="entry name" value="Prot_kinase_dom"/>
</dbReference>